<proteinExistence type="predicted"/>
<dbReference type="Proteomes" id="UP000509410">
    <property type="component" value="Chromosome"/>
</dbReference>
<gene>
    <name evidence="1" type="ORF">FFV08_05670</name>
</gene>
<protein>
    <recommendedName>
        <fullName evidence="3">DUF5081 family protein</fullName>
    </recommendedName>
</protein>
<evidence type="ECO:0008006" key="3">
    <source>
        <dbReference type="Google" id="ProtNLM"/>
    </source>
</evidence>
<organism evidence="1 2">
    <name type="scientific">Streptococcus sanguinis</name>
    <dbReference type="NCBI Taxonomy" id="1305"/>
    <lineage>
        <taxon>Bacteria</taxon>
        <taxon>Bacillati</taxon>
        <taxon>Bacillota</taxon>
        <taxon>Bacilli</taxon>
        <taxon>Lactobacillales</taxon>
        <taxon>Streptococcaceae</taxon>
        <taxon>Streptococcus</taxon>
    </lineage>
</organism>
<evidence type="ECO:0000313" key="1">
    <source>
        <dbReference type="EMBL" id="QLB52165.1"/>
    </source>
</evidence>
<sequence length="231" mass="27039">MIFTLESLYALHMLNYNGYSEDLFLLPLPELTDEEKPVQLKQILEKGFSDLQSMGLIDENSDPTTACMAKAVYLQKYQEAYSHCEVDDKYFCAQLVDSNRWYHIVIEKVDKNAYRLDRIHSFQFLGTVIKEHLFLSEKIPERDPNPAAAEWRAYSEERLIIYYGKAPALRITSYSGQNKSRDYLYLNAPSAIYQYDVLEQRIRSISTDELKKEIINQLKVRIQPCQKLVFP</sequence>
<dbReference type="AlphaFoldDB" id="A0A7H8V6W8"/>
<name>A0A7H8V6W8_STRSA</name>
<evidence type="ECO:0000313" key="2">
    <source>
        <dbReference type="Proteomes" id="UP000509410"/>
    </source>
</evidence>
<accession>A0A7H8V6W8</accession>
<reference evidence="1 2" key="1">
    <citation type="submission" date="2019-05" db="EMBL/GenBank/DDBJ databases">
        <title>The organization of the Streptococcus sanguinis genomes.</title>
        <authorList>
            <person name="Wu C.H."/>
            <person name="Chen Y.Y.M."/>
            <person name="Wang H.Y."/>
        </authorList>
    </citation>
    <scope>NUCLEOTIDE SEQUENCE [LARGE SCALE GENOMIC DNA]</scope>
    <source>
        <strain evidence="1 2">CGMH010</strain>
    </source>
</reference>
<dbReference type="EMBL" id="CP040556">
    <property type="protein sequence ID" value="QLB52165.1"/>
    <property type="molecule type" value="Genomic_DNA"/>
</dbReference>